<reference evidence="1" key="1">
    <citation type="submission" date="2016-02" db="EMBL/GenBank/DDBJ databases">
        <title>WGS assembly of Manihot esculenta.</title>
        <authorList>
            <person name="Bredeson J.V."/>
            <person name="Prochnik S.E."/>
            <person name="Lyons J.B."/>
            <person name="Schmutz J."/>
            <person name="Grimwood J."/>
            <person name="Vrebalov J."/>
            <person name="Bart R.S."/>
            <person name="Amuge T."/>
            <person name="Ferguson M.E."/>
            <person name="Green R."/>
            <person name="Putnam N."/>
            <person name="Stites J."/>
            <person name="Rounsley S."/>
            <person name="Rokhsar D.S."/>
        </authorList>
    </citation>
    <scope>NUCLEOTIDE SEQUENCE [LARGE SCALE GENOMIC DNA]</scope>
    <source>
        <tissue evidence="1">Leaf</tissue>
    </source>
</reference>
<accession>A0A2C9VVS8</accession>
<dbReference type="EMBL" id="CM004391">
    <property type="protein sequence ID" value="OAY50351.1"/>
    <property type="molecule type" value="Genomic_DNA"/>
</dbReference>
<protein>
    <submittedName>
        <fullName evidence="1">Uncharacterized protein</fullName>
    </submittedName>
</protein>
<evidence type="ECO:0000313" key="1">
    <source>
        <dbReference type="EMBL" id="OAY50351.1"/>
    </source>
</evidence>
<dbReference type="AlphaFoldDB" id="A0A2C9VVS8"/>
<proteinExistence type="predicted"/>
<organism evidence="1">
    <name type="scientific">Manihot esculenta</name>
    <name type="common">Cassava</name>
    <name type="synonym">Jatropha manihot</name>
    <dbReference type="NCBI Taxonomy" id="3983"/>
    <lineage>
        <taxon>Eukaryota</taxon>
        <taxon>Viridiplantae</taxon>
        <taxon>Streptophyta</taxon>
        <taxon>Embryophyta</taxon>
        <taxon>Tracheophyta</taxon>
        <taxon>Spermatophyta</taxon>
        <taxon>Magnoliopsida</taxon>
        <taxon>eudicotyledons</taxon>
        <taxon>Gunneridae</taxon>
        <taxon>Pentapetalae</taxon>
        <taxon>rosids</taxon>
        <taxon>fabids</taxon>
        <taxon>Malpighiales</taxon>
        <taxon>Euphorbiaceae</taxon>
        <taxon>Crotonoideae</taxon>
        <taxon>Manihoteae</taxon>
        <taxon>Manihot</taxon>
    </lineage>
</organism>
<sequence>MTYDFCLFRAFRVANLMVVFLFSAVNTGGDVGRRESDNNCLNNYIELLFGL</sequence>
<name>A0A2C9VVS8_MANES</name>
<gene>
    <name evidence="1" type="ORF">MANES_05G128800</name>
</gene>